<name>C3ZVQ2_BRAFL</name>
<sequence length="637" mass="72756">MGDMESTMMSEDQATANYVERSMAVVEKPREKFTYNVKGHLELDDTGHPVRILSGLRRFQEEGKFTDSIRSLLEFALAEAEEDLPMHDEDDDDVTLRALNKCRLTRKFVDLAILTQNRMFAFPCHRAVLASSSPYFHCLLDGGYQESDQSEIVIGDLSSGVLMKMIEYAYTGKLVINRYNAQTMFEAGLILQYPVVQEACCEFMSNQLEPENAVGILQFAMKFACEDLRVKAFDFIVENLYFVSQSKEYRFLSKETLLDLIRSDRQLFSPECLYESVMTWFKFETESRKKFLKDFLEKINLPQMKRGFFETVVEKEEIVSKSPPECYQIIYDAKQKMEKRRENGISRDAIVIFGGSNDGVFVPEVDLYDPRLSSWDSLPSLPKHAEGVRHALAELNNDLYVVASGKEASQSAELWRYTVHGNVWKRLPDPTVHRDGCAGACSTDGCLYLIGDSLTVDDVKHGERYDPNTNRWELIPPAAKTLRKSSVVVCMGKIYVFGYHGDDSDVIEVQAFDPKSNQWEMVNAAEHVGRNRQFQAAAMDNLIYLNSMATKQKDVYDPEWDMWHTLPRGDGEHIQGTIVMFDGCLYEMGGRDGIGVKYVNPTIERFDPNRTIWTQIGLMKNPRIHPLCVTLKMPSGK</sequence>
<evidence type="ECO:0000313" key="7">
    <source>
        <dbReference type="EMBL" id="EEN43394.1"/>
    </source>
</evidence>
<protein>
    <recommendedName>
        <fullName evidence="5">Kelch-like protein 20</fullName>
    </recommendedName>
</protein>
<dbReference type="EMBL" id="GG666691">
    <property type="protein sequence ID" value="EEN43394.1"/>
    <property type="molecule type" value="Genomic_DNA"/>
</dbReference>
<dbReference type="PANTHER" id="PTHR24412">
    <property type="entry name" value="KELCH PROTEIN"/>
    <property type="match status" value="1"/>
</dbReference>
<keyword evidence="2" id="KW-0880">Kelch repeat</keyword>
<dbReference type="InterPro" id="IPR011705">
    <property type="entry name" value="BACK"/>
</dbReference>
<evidence type="ECO:0000256" key="5">
    <source>
        <dbReference type="ARBA" id="ARBA00040631"/>
    </source>
</evidence>
<organism>
    <name type="scientific">Branchiostoma floridae</name>
    <name type="common">Florida lancelet</name>
    <name type="synonym">Amphioxus</name>
    <dbReference type="NCBI Taxonomy" id="7739"/>
    <lineage>
        <taxon>Eukaryota</taxon>
        <taxon>Metazoa</taxon>
        <taxon>Chordata</taxon>
        <taxon>Cephalochordata</taxon>
        <taxon>Leptocardii</taxon>
        <taxon>Amphioxiformes</taxon>
        <taxon>Branchiostomatidae</taxon>
        <taxon>Branchiostoma</taxon>
    </lineage>
</organism>
<gene>
    <name evidence="7" type="ORF">BRAFLDRAFT_96270</name>
</gene>
<dbReference type="SMART" id="SM00875">
    <property type="entry name" value="BACK"/>
    <property type="match status" value="1"/>
</dbReference>
<evidence type="ECO:0000259" key="6">
    <source>
        <dbReference type="PROSITE" id="PS50097"/>
    </source>
</evidence>
<dbReference type="AlphaFoldDB" id="C3ZVQ2"/>
<accession>C3ZVQ2</accession>
<dbReference type="InterPro" id="IPR006652">
    <property type="entry name" value="Kelch_1"/>
</dbReference>
<dbReference type="InterPro" id="IPR000210">
    <property type="entry name" value="BTB/POZ_dom"/>
</dbReference>
<evidence type="ECO:0000256" key="4">
    <source>
        <dbReference type="ARBA" id="ARBA00022786"/>
    </source>
</evidence>
<dbReference type="Gene3D" id="1.25.40.420">
    <property type="match status" value="1"/>
</dbReference>
<proteinExistence type="predicted"/>
<dbReference type="Pfam" id="PF07707">
    <property type="entry name" value="BACK"/>
    <property type="match status" value="1"/>
</dbReference>
<dbReference type="InterPro" id="IPR011333">
    <property type="entry name" value="SKP1/BTB/POZ_sf"/>
</dbReference>
<dbReference type="PROSITE" id="PS50097">
    <property type="entry name" value="BTB"/>
    <property type="match status" value="1"/>
</dbReference>
<dbReference type="SMART" id="SM00612">
    <property type="entry name" value="Kelch"/>
    <property type="match status" value="4"/>
</dbReference>
<evidence type="ECO:0000256" key="1">
    <source>
        <dbReference type="ARBA" id="ARBA00004906"/>
    </source>
</evidence>
<dbReference type="eggNOG" id="KOG4441">
    <property type="taxonomic scope" value="Eukaryota"/>
</dbReference>
<keyword evidence="4" id="KW-0833">Ubl conjugation pathway</keyword>
<reference evidence="7" key="1">
    <citation type="journal article" date="2008" name="Nature">
        <title>The amphioxus genome and the evolution of the chordate karyotype.</title>
        <authorList>
            <consortium name="US DOE Joint Genome Institute (JGI-PGF)"/>
            <person name="Putnam N.H."/>
            <person name="Butts T."/>
            <person name="Ferrier D.E.K."/>
            <person name="Furlong R.F."/>
            <person name="Hellsten U."/>
            <person name="Kawashima T."/>
            <person name="Robinson-Rechavi M."/>
            <person name="Shoguchi E."/>
            <person name="Terry A."/>
            <person name="Yu J.-K."/>
            <person name="Benito-Gutierrez E.L."/>
            <person name="Dubchak I."/>
            <person name="Garcia-Fernandez J."/>
            <person name="Gibson-Brown J.J."/>
            <person name="Grigoriev I.V."/>
            <person name="Horton A.C."/>
            <person name="de Jong P.J."/>
            <person name="Jurka J."/>
            <person name="Kapitonov V.V."/>
            <person name="Kohara Y."/>
            <person name="Kuroki Y."/>
            <person name="Lindquist E."/>
            <person name="Lucas S."/>
            <person name="Osoegawa K."/>
            <person name="Pennacchio L.A."/>
            <person name="Salamov A.A."/>
            <person name="Satou Y."/>
            <person name="Sauka-Spengler T."/>
            <person name="Schmutz J."/>
            <person name="Shin-I T."/>
            <person name="Toyoda A."/>
            <person name="Bronner-Fraser M."/>
            <person name="Fujiyama A."/>
            <person name="Holland L.Z."/>
            <person name="Holland P.W.H."/>
            <person name="Satoh N."/>
            <person name="Rokhsar D.S."/>
        </authorList>
    </citation>
    <scope>NUCLEOTIDE SEQUENCE [LARGE SCALE GENOMIC DNA]</scope>
    <source>
        <strain evidence="7">S238N-H82</strain>
        <tissue evidence="7">Testes</tissue>
    </source>
</reference>
<dbReference type="Gene3D" id="3.30.710.10">
    <property type="entry name" value="Potassium Channel Kv1.1, Chain A"/>
    <property type="match status" value="1"/>
</dbReference>
<evidence type="ECO:0000256" key="3">
    <source>
        <dbReference type="ARBA" id="ARBA00022737"/>
    </source>
</evidence>
<evidence type="ECO:0000256" key="2">
    <source>
        <dbReference type="ARBA" id="ARBA00022441"/>
    </source>
</evidence>
<dbReference type="SUPFAM" id="SSF117281">
    <property type="entry name" value="Kelch motif"/>
    <property type="match status" value="2"/>
</dbReference>
<dbReference type="SUPFAM" id="SSF54695">
    <property type="entry name" value="POZ domain"/>
    <property type="match status" value="1"/>
</dbReference>
<dbReference type="Pfam" id="PF00651">
    <property type="entry name" value="BTB"/>
    <property type="match status" value="1"/>
</dbReference>
<keyword evidence="3" id="KW-0677">Repeat</keyword>
<dbReference type="Gene3D" id="2.120.10.80">
    <property type="entry name" value="Kelch-type beta propeller"/>
    <property type="match status" value="2"/>
</dbReference>
<dbReference type="SMART" id="SM00225">
    <property type="entry name" value="BTB"/>
    <property type="match status" value="1"/>
</dbReference>
<comment type="pathway">
    <text evidence="1">Protein modification; protein ubiquitination.</text>
</comment>
<dbReference type="InterPro" id="IPR015915">
    <property type="entry name" value="Kelch-typ_b-propeller"/>
</dbReference>
<dbReference type="STRING" id="7739.C3ZVQ2"/>
<dbReference type="PANTHER" id="PTHR24412:SF451">
    <property type="entry name" value="KELCH-LIKE PROTEIN 20"/>
    <property type="match status" value="1"/>
</dbReference>
<dbReference type="InParanoid" id="C3ZVQ2"/>
<feature type="domain" description="BTB" evidence="6">
    <location>
        <begin position="109"/>
        <end position="178"/>
    </location>
</feature>